<dbReference type="Pfam" id="PF04984">
    <property type="entry name" value="Phage_sheath_1"/>
    <property type="match status" value="1"/>
</dbReference>
<gene>
    <name evidence="4" type="ORF">FAZ78_22190</name>
</gene>
<evidence type="ECO:0000259" key="2">
    <source>
        <dbReference type="Pfam" id="PF04984"/>
    </source>
</evidence>
<evidence type="ECO:0000259" key="3">
    <source>
        <dbReference type="Pfam" id="PF17482"/>
    </source>
</evidence>
<feature type="domain" description="Tail sheath protein subtilisin-like" evidence="2">
    <location>
        <begin position="6"/>
        <end position="134"/>
    </location>
</feature>
<comment type="similarity">
    <text evidence="1">Belongs to the myoviridae tail sheath protein family.</text>
</comment>
<evidence type="ECO:0000313" key="5">
    <source>
        <dbReference type="Proteomes" id="UP000306340"/>
    </source>
</evidence>
<dbReference type="EMBL" id="SWAU01000349">
    <property type="protein sequence ID" value="TKA94462.1"/>
    <property type="molecule type" value="Genomic_DNA"/>
</dbReference>
<dbReference type="Gene3D" id="3.40.50.11780">
    <property type="match status" value="1"/>
</dbReference>
<dbReference type="InterPro" id="IPR020287">
    <property type="entry name" value="Tail_sheath_C"/>
</dbReference>
<dbReference type="InterPro" id="IPR035089">
    <property type="entry name" value="Phage_sheath_subtilisin"/>
</dbReference>
<protein>
    <submittedName>
        <fullName evidence="4">Phage tail protein</fullName>
    </submittedName>
</protein>
<dbReference type="AlphaFoldDB" id="A0A4U0YPU6"/>
<accession>A0A4U0YPU6</accession>
<organism evidence="4 5">
    <name type="scientific">Cereibacter changlensis</name>
    <dbReference type="NCBI Taxonomy" id="402884"/>
    <lineage>
        <taxon>Bacteria</taxon>
        <taxon>Pseudomonadati</taxon>
        <taxon>Pseudomonadota</taxon>
        <taxon>Alphaproteobacteria</taxon>
        <taxon>Rhodobacterales</taxon>
        <taxon>Paracoccaceae</taxon>
        <taxon>Cereibacter</taxon>
    </lineage>
</organism>
<proteinExistence type="inferred from homology"/>
<dbReference type="InterPro" id="IPR052042">
    <property type="entry name" value="Tail_sheath_structural"/>
</dbReference>
<feature type="non-terminal residue" evidence="4">
    <location>
        <position position="1"/>
    </location>
</feature>
<reference evidence="4 5" key="1">
    <citation type="submission" date="2019-04" db="EMBL/GenBank/DDBJ databases">
        <title>Crypto-aerobic microbial life in anoxic (sulfidic) marine sediments.</title>
        <authorList>
            <person name="Bhattacharya S."/>
            <person name="Roy C."/>
            <person name="Mondal N."/>
            <person name="Sarkar J."/>
            <person name="Mandal S."/>
            <person name="Rameez M.J."/>
            <person name="Ghosh W."/>
        </authorList>
    </citation>
    <scope>NUCLEOTIDE SEQUENCE [LARGE SCALE GENOMIC DNA]</scope>
    <source>
        <strain evidence="4 5">SBBC</strain>
    </source>
</reference>
<feature type="domain" description="Tail sheath protein C-terminal" evidence="3">
    <location>
        <begin position="137"/>
        <end position="235"/>
    </location>
</feature>
<sequence length="253" mass="27432">PVTQALVSVASRLRAVVIADGPNTTEADALADRGKYGSDRLFIVDPAVRVWDTAASAYVTRPASGYVAGALSAQDASRGFWWSPSNRILNGVAATARPISWAISDPDTEANRLNEGEVATIIRADGFRLWGNRSAATDPLWAFLPVRRTADMIYESIEGALLWAMDRPFSAQLLRDIRDSVAAYLATLKARGAILGGTVWIDPELNTEATLKAGKLYLDFDIEPPAPLEHLTLQARRNGDYYEELVTAVTGAQ</sequence>
<dbReference type="RefSeq" id="WP_211246221.1">
    <property type="nucleotide sequence ID" value="NZ_SWAU01000349.1"/>
</dbReference>
<comment type="caution">
    <text evidence="4">The sequence shown here is derived from an EMBL/GenBank/DDBJ whole genome shotgun (WGS) entry which is preliminary data.</text>
</comment>
<dbReference type="Pfam" id="PF17482">
    <property type="entry name" value="Phage_sheath_1C"/>
    <property type="match status" value="1"/>
</dbReference>
<evidence type="ECO:0000313" key="4">
    <source>
        <dbReference type="EMBL" id="TKA94462.1"/>
    </source>
</evidence>
<name>A0A4U0YPU6_9RHOB</name>
<evidence type="ECO:0000256" key="1">
    <source>
        <dbReference type="ARBA" id="ARBA00008005"/>
    </source>
</evidence>
<dbReference type="Proteomes" id="UP000306340">
    <property type="component" value="Unassembled WGS sequence"/>
</dbReference>
<dbReference type="PANTHER" id="PTHR35861">
    <property type="match status" value="1"/>
</dbReference>
<dbReference type="PANTHER" id="PTHR35861:SF1">
    <property type="entry name" value="PHAGE TAIL SHEATH PROTEIN"/>
    <property type="match status" value="1"/>
</dbReference>